<dbReference type="InterPro" id="IPR008620">
    <property type="entry name" value="FixH"/>
</dbReference>
<feature type="transmembrane region" description="Helical" evidence="1">
    <location>
        <begin position="16"/>
        <end position="36"/>
    </location>
</feature>
<name>A0A6N7QR91_9GAMM</name>
<gene>
    <name evidence="2" type="ORF">GH984_09565</name>
</gene>
<keyword evidence="1" id="KW-0472">Membrane</keyword>
<organism evidence="2 3">
    <name type="scientific">Spiribacter salilacus</name>
    <dbReference type="NCBI Taxonomy" id="2664894"/>
    <lineage>
        <taxon>Bacteria</taxon>
        <taxon>Pseudomonadati</taxon>
        <taxon>Pseudomonadota</taxon>
        <taxon>Gammaproteobacteria</taxon>
        <taxon>Chromatiales</taxon>
        <taxon>Ectothiorhodospiraceae</taxon>
        <taxon>Spiribacter</taxon>
    </lineage>
</organism>
<sequence length="172" mass="18994">MTTSPMRSPKPGYRQFWAWFVFTPPLIAICTGILLITIANKNLDNLVTGDFSKVGLGYQSTSAARADAKYREIEADVTLPAAGGTVSVTLTGLHDNPQQIRLTLAHATLADRDQQIELVRVDGGQYQGRLPNALQDRHYLVVADLQETWRLEGQIAAGNTQVHLHPYRESPL</sequence>
<dbReference type="EMBL" id="WJPP01000005">
    <property type="protein sequence ID" value="MRH78946.1"/>
    <property type="molecule type" value="Genomic_DNA"/>
</dbReference>
<keyword evidence="1" id="KW-1133">Transmembrane helix</keyword>
<evidence type="ECO:0000313" key="3">
    <source>
        <dbReference type="Proteomes" id="UP000433788"/>
    </source>
</evidence>
<dbReference type="Pfam" id="PF05751">
    <property type="entry name" value="FixH"/>
    <property type="match status" value="1"/>
</dbReference>
<reference evidence="2 3" key="1">
    <citation type="submission" date="2019-11" db="EMBL/GenBank/DDBJ databases">
        <authorList>
            <person name="Zhang X.Y."/>
        </authorList>
    </citation>
    <scope>NUCLEOTIDE SEQUENCE [LARGE SCALE GENOMIC DNA]</scope>
    <source>
        <strain evidence="2 3">C176</strain>
    </source>
</reference>
<evidence type="ECO:0000256" key="1">
    <source>
        <dbReference type="SAM" id="Phobius"/>
    </source>
</evidence>
<dbReference type="RefSeq" id="WP_153719998.1">
    <property type="nucleotide sequence ID" value="NZ_WJPP01000005.1"/>
</dbReference>
<dbReference type="Proteomes" id="UP000433788">
    <property type="component" value="Unassembled WGS sequence"/>
</dbReference>
<evidence type="ECO:0000313" key="2">
    <source>
        <dbReference type="EMBL" id="MRH78946.1"/>
    </source>
</evidence>
<protein>
    <recommendedName>
        <fullName evidence="4">Nitrogen fixation protein FixH</fullName>
    </recommendedName>
</protein>
<proteinExistence type="predicted"/>
<dbReference type="AlphaFoldDB" id="A0A6N7QR91"/>
<keyword evidence="3" id="KW-1185">Reference proteome</keyword>
<evidence type="ECO:0008006" key="4">
    <source>
        <dbReference type="Google" id="ProtNLM"/>
    </source>
</evidence>
<comment type="caution">
    <text evidence="2">The sequence shown here is derived from an EMBL/GenBank/DDBJ whole genome shotgun (WGS) entry which is preliminary data.</text>
</comment>
<accession>A0A6N7QR91</accession>
<keyword evidence="1" id="KW-0812">Transmembrane</keyword>